<dbReference type="SUPFAM" id="SSF56784">
    <property type="entry name" value="HAD-like"/>
    <property type="match status" value="1"/>
</dbReference>
<evidence type="ECO:0000313" key="2">
    <source>
        <dbReference type="Proteomes" id="UP001196980"/>
    </source>
</evidence>
<dbReference type="Proteomes" id="UP001196980">
    <property type="component" value="Unassembled WGS sequence"/>
</dbReference>
<proteinExistence type="predicted"/>
<gene>
    <name evidence="1" type="primary">yrfG</name>
    <name evidence="1" type="ORF">HWQ67_07185</name>
</gene>
<comment type="caution">
    <text evidence="1">The sequence shown here is derived from an EMBL/GenBank/DDBJ whole genome shotgun (WGS) entry which is preliminary data.</text>
</comment>
<name>A0ABS6RYF7_9BACT</name>
<dbReference type="InterPro" id="IPR006439">
    <property type="entry name" value="HAD-SF_hydro_IA"/>
</dbReference>
<sequence length="228" mass="26405">MDVVELKTALWGKVEHVLLDMDGTLMDKYFDDYFWGHLVPERYAEKHAMTFGRAKDLLFSKYKSVEGTLDWTDIDFWSEQLHLDIPALKEQIRHLIEAHPHVEDFLMSLRDAGKKVILATNAHYKTIAIKMKKTELGRYFDRVIASFDMGYPKEDARFWINAQKTLGFDKDRTLFIDDTPEVIDSAISYGIRYVLVKNMPNSRGHTPINSPRGGQPYLSIDSFSELLP</sequence>
<dbReference type="RefSeq" id="WP_218252000.1">
    <property type="nucleotide sequence ID" value="NZ_JABXWD010000099.1"/>
</dbReference>
<dbReference type="PANTHER" id="PTHR43434:SF3">
    <property type="entry name" value="GMP_IMP NUCLEOTIDASE YRFG"/>
    <property type="match status" value="1"/>
</dbReference>
<dbReference type="PRINTS" id="PR00413">
    <property type="entry name" value="HADHALOGNASE"/>
</dbReference>
<keyword evidence="1" id="KW-0378">Hydrolase</keyword>
<dbReference type="NCBIfam" id="NF011564">
    <property type="entry name" value="PRK14988.1"/>
    <property type="match status" value="1"/>
</dbReference>
<dbReference type="EMBL" id="JABXWD010000099">
    <property type="protein sequence ID" value="MBV6341365.1"/>
    <property type="molecule type" value="Genomic_DNA"/>
</dbReference>
<dbReference type="InterPro" id="IPR050155">
    <property type="entry name" value="HAD-like_hydrolase_sf"/>
</dbReference>
<dbReference type="InterPro" id="IPR023214">
    <property type="entry name" value="HAD_sf"/>
</dbReference>
<dbReference type="SFLD" id="SFLDS00003">
    <property type="entry name" value="Haloacid_Dehalogenase"/>
    <property type="match status" value="1"/>
</dbReference>
<dbReference type="SFLD" id="SFLDG01129">
    <property type="entry name" value="C1.5:_HAD__Beta-PGM__Phosphata"/>
    <property type="match status" value="1"/>
</dbReference>
<keyword evidence="2" id="KW-1185">Reference proteome</keyword>
<dbReference type="GO" id="GO:0008253">
    <property type="term" value="F:5'-nucleotidase activity"/>
    <property type="evidence" value="ECO:0007669"/>
    <property type="project" value="UniProtKB-EC"/>
</dbReference>
<protein>
    <submittedName>
        <fullName evidence="1">GMP/IMP nucleotidase</fullName>
        <ecNumber evidence="1">3.1.3.5</ecNumber>
    </submittedName>
</protein>
<dbReference type="InterPro" id="IPR036412">
    <property type="entry name" value="HAD-like_sf"/>
</dbReference>
<reference evidence="1 2" key="1">
    <citation type="journal article" date="2020" name="J Geophys Res Biogeosci">
        <title>Magnetotaxis as an Adaptation to Enable Bacterial Shuttling of Microbial Sulfur and Sulfur Cycling Across Aquatic Oxic#Anoxic Interfaces.</title>
        <authorList>
            <person name="Li J."/>
            <person name="Liu P."/>
            <person name="Wang J."/>
            <person name="Roberts A.P."/>
            <person name="Pan Y."/>
        </authorList>
    </citation>
    <scope>NUCLEOTIDE SEQUENCE [LARGE SCALE GENOMIC DNA]</scope>
    <source>
        <strain evidence="1 2">MYR-1_YQ</strain>
    </source>
</reference>
<dbReference type="PANTHER" id="PTHR43434">
    <property type="entry name" value="PHOSPHOGLYCOLATE PHOSPHATASE"/>
    <property type="match status" value="1"/>
</dbReference>
<dbReference type="EC" id="3.1.3.5" evidence="1"/>
<dbReference type="Pfam" id="PF00702">
    <property type="entry name" value="Hydrolase"/>
    <property type="match status" value="1"/>
</dbReference>
<organism evidence="1 2">
    <name type="scientific">Candidatus Magnetobacterium casense</name>
    <dbReference type="NCBI Taxonomy" id="1455061"/>
    <lineage>
        <taxon>Bacteria</taxon>
        <taxon>Pseudomonadati</taxon>
        <taxon>Nitrospirota</taxon>
        <taxon>Thermodesulfovibrionia</taxon>
        <taxon>Thermodesulfovibrionales</taxon>
        <taxon>Candidatus Magnetobacteriaceae</taxon>
        <taxon>Candidatus Magnetobacterium</taxon>
    </lineage>
</organism>
<dbReference type="NCBIfam" id="TIGR01509">
    <property type="entry name" value="HAD-SF-IA-v3"/>
    <property type="match status" value="1"/>
</dbReference>
<accession>A0ABS6RYF7</accession>
<evidence type="ECO:0000313" key="1">
    <source>
        <dbReference type="EMBL" id="MBV6341365.1"/>
    </source>
</evidence>
<dbReference type="Gene3D" id="3.40.50.1000">
    <property type="entry name" value="HAD superfamily/HAD-like"/>
    <property type="match status" value="1"/>
</dbReference>